<dbReference type="SUPFAM" id="SSF54637">
    <property type="entry name" value="Thioesterase/thiol ester dehydrase-isomerase"/>
    <property type="match status" value="1"/>
</dbReference>
<comment type="subcellular location">
    <subcellularLocation>
        <location evidence="3">Cell projection</location>
        <location evidence="3">Ruffle membrane</location>
    </subcellularLocation>
    <subcellularLocation>
        <location evidence="2">Cytoplasm</location>
    </subcellularLocation>
    <subcellularLocation>
        <location evidence="1">Membrane</location>
        <topology evidence="1">Peripheral membrane protein</topology>
    </subcellularLocation>
</comment>
<dbReference type="GO" id="GO:0005737">
    <property type="term" value="C:cytoplasm"/>
    <property type="evidence" value="ECO:0007669"/>
    <property type="project" value="UniProtKB-SubCell"/>
</dbReference>
<feature type="domain" description="Thioesterase" evidence="24">
    <location>
        <begin position="42"/>
        <end position="114"/>
    </location>
</feature>
<reference evidence="25" key="1">
    <citation type="journal article" date="2020" name="mSystems">
        <title>Genome- and Community-Level Interaction Insights into Carbon Utilization and Element Cycling Functions of Hydrothermarchaeota in Hydrothermal Sediment.</title>
        <authorList>
            <person name="Zhou Z."/>
            <person name="Liu Y."/>
            <person name="Xu W."/>
            <person name="Pan J."/>
            <person name="Luo Z.H."/>
            <person name="Li M."/>
        </authorList>
    </citation>
    <scope>NUCLEOTIDE SEQUENCE [LARGE SCALE GENOMIC DNA]</scope>
    <source>
        <strain evidence="25">SpSt-774</strain>
    </source>
</reference>
<keyword evidence="11" id="KW-0472">Membrane</keyword>
<evidence type="ECO:0000256" key="5">
    <source>
        <dbReference type="ARBA" id="ARBA00022490"/>
    </source>
</evidence>
<dbReference type="GO" id="GO:0016787">
    <property type="term" value="F:hydrolase activity"/>
    <property type="evidence" value="ECO:0007669"/>
    <property type="project" value="UniProtKB-KW"/>
</dbReference>
<comment type="caution">
    <text evidence="25">The sequence shown here is derived from an EMBL/GenBank/DDBJ whole genome shotgun (WGS) entry which is preliminary data.</text>
</comment>
<name>A0A7C4XB23_UNCW3</name>
<dbReference type="InterPro" id="IPR006683">
    <property type="entry name" value="Thioestr_dom"/>
</dbReference>
<dbReference type="Pfam" id="PF03061">
    <property type="entry name" value="4HBT"/>
    <property type="match status" value="1"/>
</dbReference>
<evidence type="ECO:0000256" key="3">
    <source>
        <dbReference type="ARBA" id="ARBA00004632"/>
    </source>
</evidence>
<evidence type="ECO:0000256" key="4">
    <source>
        <dbReference type="ARBA" id="ARBA00022475"/>
    </source>
</evidence>
<evidence type="ECO:0000256" key="8">
    <source>
        <dbReference type="ARBA" id="ARBA00022832"/>
    </source>
</evidence>
<keyword evidence="9" id="KW-0809">Transit peptide</keyword>
<evidence type="ECO:0000256" key="15">
    <source>
        <dbReference type="ARBA" id="ARBA00038456"/>
    </source>
</evidence>
<evidence type="ECO:0000256" key="13">
    <source>
        <dbReference type="ARBA" id="ARBA00035852"/>
    </source>
</evidence>
<dbReference type="InterPro" id="IPR029069">
    <property type="entry name" value="HotDog_dom_sf"/>
</dbReference>
<organism evidence="25">
    <name type="scientific">candidate division WOR-3 bacterium</name>
    <dbReference type="NCBI Taxonomy" id="2052148"/>
    <lineage>
        <taxon>Bacteria</taxon>
        <taxon>Bacteria division WOR-3</taxon>
    </lineage>
</organism>
<sequence>MDNKCFACGNENPNGLKLKIIETQDGVESIIKLHPEFQGYSNIAHGGIIATILDEMAVWAAHKKGYKSATAELNVRIRKPMQIGIEYLARGWVDNVRQKLIQAGAEIKQNDNETIVAIARVKLIKID</sequence>
<keyword evidence="10" id="KW-0443">Lipid metabolism</keyword>
<comment type="catalytic activity">
    <reaction evidence="23">
        <text>tetradecanoyl-CoA + H2O = tetradecanoate + CoA + H(+)</text>
        <dbReference type="Rhea" id="RHEA:40119"/>
        <dbReference type="ChEBI" id="CHEBI:15377"/>
        <dbReference type="ChEBI" id="CHEBI:15378"/>
        <dbReference type="ChEBI" id="CHEBI:30807"/>
        <dbReference type="ChEBI" id="CHEBI:57287"/>
        <dbReference type="ChEBI" id="CHEBI:57385"/>
    </reaction>
    <physiologicalReaction direction="left-to-right" evidence="23">
        <dbReference type="Rhea" id="RHEA:40120"/>
    </physiologicalReaction>
</comment>
<keyword evidence="6" id="KW-0053">Apoptosis</keyword>
<keyword evidence="4" id="KW-1003">Cell membrane</keyword>
<evidence type="ECO:0000313" key="25">
    <source>
        <dbReference type="EMBL" id="HGV98473.1"/>
    </source>
</evidence>
<evidence type="ECO:0000256" key="11">
    <source>
        <dbReference type="ARBA" id="ARBA00023136"/>
    </source>
</evidence>
<evidence type="ECO:0000256" key="12">
    <source>
        <dbReference type="ARBA" id="ARBA00023273"/>
    </source>
</evidence>
<evidence type="ECO:0000256" key="10">
    <source>
        <dbReference type="ARBA" id="ARBA00023098"/>
    </source>
</evidence>
<keyword evidence="8" id="KW-0276">Fatty acid metabolism</keyword>
<dbReference type="Gene3D" id="3.10.129.10">
    <property type="entry name" value="Hotdog Thioesterase"/>
    <property type="match status" value="1"/>
</dbReference>
<evidence type="ECO:0000256" key="23">
    <source>
        <dbReference type="ARBA" id="ARBA00048180"/>
    </source>
</evidence>
<comment type="catalytic activity">
    <reaction evidence="22">
        <text>dodecanoyl-CoA + H2O = dodecanoate + CoA + H(+)</text>
        <dbReference type="Rhea" id="RHEA:30135"/>
        <dbReference type="ChEBI" id="CHEBI:15377"/>
        <dbReference type="ChEBI" id="CHEBI:15378"/>
        <dbReference type="ChEBI" id="CHEBI:18262"/>
        <dbReference type="ChEBI" id="CHEBI:57287"/>
        <dbReference type="ChEBI" id="CHEBI:57375"/>
    </reaction>
    <physiologicalReaction direction="left-to-right" evidence="22">
        <dbReference type="Rhea" id="RHEA:30136"/>
    </physiologicalReaction>
</comment>
<keyword evidence="5" id="KW-0963">Cytoplasm</keyword>
<comment type="catalytic activity">
    <reaction evidence="21">
        <text>decanoyl-CoA + H2O = decanoate + CoA + H(+)</text>
        <dbReference type="Rhea" id="RHEA:40059"/>
        <dbReference type="ChEBI" id="CHEBI:15377"/>
        <dbReference type="ChEBI" id="CHEBI:15378"/>
        <dbReference type="ChEBI" id="CHEBI:27689"/>
        <dbReference type="ChEBI" id="CHEBI:57287"/>
        <dbReference type="ChEBI" id="CHEBI:61430"/>
    </reaction>
    <physiologicalReaction direction="left-to-right" evidence="21">
        <dbReference type="Rhea" id="RHEA:40060"/>
    </physiologicalReaction>
</comment>
<comment type="catalytic activity">
    <reaction evidence="20">
        <text>hexadecanoyl-CoA + H2O = hexadecanoate + CoA + H(+)</text>
        <dbReference type="Rhea" id="RHEA:16645"/>
        <dbReference type="ChEBI" id="CHEBI:7896"/>
        <dbReference type="ChEBI" id="CHEBI:15377"/>
        <dbReference type="ChEBI" id="CHEBI:15378"/>
        <dbReference type="ChEBI" id="CHEBI:57287"/>
        <dbReference type="ChEBI" id="CHEBI:57379"/>
        <dbReference type="EC" id="3.1.2.2"/>
    </reaction>
    <physiologicalReaction direction="left-to-right" evidence="20">
        <dbReference type="Rhea" id="RHEA:16646"/>
    </physiologicalReaction>
</comment>
<evidence type="ECO:0000256" key="19">
    <source>
        <dbReference type="ARBA" id="ARBA00047588"/>
    </source>
</evidence>
<comment type="catalytic activity">
    <reaction evidence="19">
        <text>octanoyl-CoA + H2O = octanoate + CoA + H(+)</text>
        <dbReference type="Rhea" id="RHEA:30143"/>
        <dbReference type="ChEBI" id="CHEBI:15377"/>
        <dbReference type="ChEBI" id="CHEBI:15378"/>
        <dbReference type="ChEBI" id="CHEBI:25646"/>
        <dbReference type="ChEBI" id="CHEBI:57287"/>
        <dbReference type="ChEBI" id="CHEBI:57386"/>
    </reaction>
    <physiologicalReaction direction="left-to-right" evidence="19">
        <dbReference type="Rhea" id="RHEA:30144"/>
    </physiologicalReaction>
</comment>
<evidence type="ECO:0000256" key="20">
    <source>
        <dbReference type="ARBA" id="ARBA00047734"/>
    </source>
</evidence>
<dbReference type="EMBL" id="DTGZ01000175">
    <property type="protein sequence ID" value="HGV98473.1"/>
    <property type="molecule type" value="Genomic_DNA"/>
</dbReference>
<comment type="similarity">
    <text evidence="15">Belongs to the THEM4/THEM5 thioesterase family.</text>
</comment>
<evidence type="ECO:0000256" key="2">
    <source>
        <dbReference type="ARBA" id="ARBA00004496"/>
    </source>
</evidence>
<dbReference type="PANTHER" id="PTHR12418">
    <property type="entry name" value="ACYL-COENZYME A THIOESTERASE THEM4"/>
    <property type="match status" value="1"/>
</dbReference>
<gene>
    <name evidence="25" type="ORF">ENV60_09300</name>
</gene>
<evidence type="ECO:0000256" key="6">
    <source>
        <dbReference type="ARBA" id="ARBA00022703"/>
    </source>
</evidence>
<evidence type="ECO:0000259" key="24">
    <source>
        <dbReference type="Pfam" id="PF03061"/>
    </source>
</evidence>
<dbReference type="PANTHER" id="PTHR12418:SF19">
    <property type="entry name" value="ACYL-COENZYME A THIOESTERASE THEM4"/>
    <property type="match status" value="1"/>
</dbReference>
<keyword evidence="7" id="KW-0378">Hydrolase</keyword>
<dbReference type="InterPro" id="IPR052365">
    <property type="entry name" value="THEM4/THEM5_acyl-CoA_thioest"/>
</dbReference>
<protein>
    <recommendedName>
        <fullName evidence="17">Acyl-coenzyme A thioesterase THEM4</fullName>
        <ecNumber evidence="16">3.1.2.2</ecNumber>
    </recommendedName>
    <alternativeName>
        <fullName evidence="18">Thioesterase superfamily member 4</fullName>
    </alternativeName>
</protein>
<evidence type="ECO:0000256" key="18">
    <source>
        <dbReference type="ARBA" id="ARBA00043210"/>
    </source>
</evidence>
<dbReference type="AlphaFoldDB" id="A0A7C4XB23"/>
<evidence type="ECO:0000256" key="21">
    <source>
        <dbReference type="ARBA" id="ARBA00047969"/>
    </source>
</evidence>
<evidence type="ECO:0000256" key="22">
    <source>
        <dbReference type="ARBA" id="ARBA00048074"/>
    </source>
</evidence>
<dbReference type="GO" id="GO:0006631">
    <property type="term" value="P:fatty acid metabolic process"/>
    <property type="evidence" value="ECO:0007669"/>
    <property type="project" value="UniProtKB-KW"/>
</dbReference>
<evidence type="ECO:0000256" key="17">
    <source>
        <dbReference type="ARBA" id="ARBA00040123"/>
    </source>
</evidence>
<evidence type="ECO:0000256" key="16">
    <source>
        <dbReference type="ARBA" id="ARBA00038848"/>
    </source>
</evidence>
<comment type="catalytic activity">
    <reaction evidence="13">
        <text>(5Z,8Z,11Z,14Z)-eicosatetraenoyl-CoA + H2O = (5Z,8Z,11Z,14Z)-eicosatetraenoate + CoA + H(+)</text>
        <dbReference type="Rhea" id="RHEA:40151"/>
        <dbReference type="ChEBI" id="CHEBI:15377"/>
        <dbReference type="ChEBI" id="CHEBI:15378"/>
        <dbReference type="ChEBI" id="CHEBI:32395"/>
        <dbReference type="ChEBI" id="CHEBI:57287"/>
        <dbReference type="ChEBI" id="CHEBI:57368"/>
    </reaction>
    <physiologicalReaction direction="left-to-right" evidence="13">
        <dbReference type="Rhea" id="RHEA:40152"/>
    </physiologicalReaction>
</comment>
<dbReference type="EC" id="3.1.2.2" evidence="16"/>
<dbReference type="CDD" id="cd03443">
    <property type="entry name" value="PaaI_thioesterase"/>
    <property type="match status" value="1"/>
</dbReference>
<comment type="catalytic activity">
    <reaction evidence="14">
        <text>(9Z)-octadecenoyl-CoA + H2O = (9Z)-octadecenoate + CoA + H(+)</text>
        <dbReference type="Rhea" id="RHEA:40139"/>
        <dbReference type="ChEBI" id="CHEBI:15377"/>
        <dbReference type="ChEBI" id="CHEBI:15378"/>
        <dbReference type="ChEBI" id="CHEBI:30823"/>
        <dbReference type="ChEBI" id="CHEBI:57287"/>
        <dbReference type="ChEBI" id="CHEBI:57387"/>
    </reaction>
    <physiologicalReaction direction="left-to-right" evidence="14">
        <dbReference type="Rhea" id="RHEA:40140"/>
    </physiologicalReaction>
</comment>
<dbReference type="GO" id="GO:0016020">
    <property type="term" value="C:membrane"/>
    <property type="evidence" value="ECO:0007669"/>
    <property type="project" value="UniProtKB-SubCell"/>
</dbReference>
<proteinExistence type="inferred from homology"/>
<evidence type="ECO:0000256" key="7">
    <source>
        <dbReference type="ARBA" id="ARBA00022801"/>
    </source>
</evidence>
<accession>A0A7C4XB23</accession>
<evidence type="ECO:0000256" key="14">
    <source>
        <dbReference type="ARBA" id="ARBA00037002"/>
    </source>
</evidence>
<evidence type="ECO:0000256" key="1">
    <source>
        <dbReference type="ARBA" id="ARBA00004170"/>
    </source>
</evidence>
<keyword evidence="12" id="KW-0966">Cell projection</keyword>
<evidence type="ECO:0000256" key="9">
    <source>
        <dbReference type="ARBA" id="ARBA00022946"/>
    </source>
</evidence>